<accession>A0A316ZIH8</accession>
<dbReference type="AlphaFoldDB" id="A0A316ZIH8"/>
<keyword evidence="3" id="KW-1185">Reference proteome</keyword>
<organism evidence="2 3">
    <name type="scientific">Tilletiopsis washingtonensis</name>
    <dbReference type="NCBI Taxonomy" id="58919"/>
    <lineage>
        <taxon>Eukaryota</taxon>
        <taxon>Fungi</taxon>
        <taxon>Dikarya</taxon>
        <taxon>Basidiomycota</taxon>
        <taxon>Ustilaginomycotina</taxon>
        <taxon>Exobasidiomycetes</taxon>
        <taxon>Entylomatales</taxon>
        <taxon>Entylomatales incertae sedis</taxon>
        <taxon>Tilletiopsis</taxon>
    </lineage>
</organism>
<dbReference type="InterPro" id="IPR013154">
    <property type="entry name" value="ADH-like_N"/>
</dbReference>
<name>A0A316ZIH8_9BASI</name>
<evidence type="ECO:0000313" key="3">
    <source>
        <dbReference type="Proteomes" id="UP000245946"/>
    </source>
</evidence>
<evidence type="ECO:0000313" key="2">
    <source>
        <dbReference type="EMBL" id="PWO01340.1"/>
    </source>
</evidence>
<dbReference type="Gene3D" id="3.40.50.720">
    <property type="entry name" value="NAD(P)-binding Rossmann-like Domain"/>
    <property type="match status" value="1"/>
</dbReference>
<dbReference type="Gene3D" id="3.90.180.10">
    <property type="entry name" value="Medium-chain alcohol dehydrogenases, catalytic domain"/>
    <property type="match status" value="1"/>
</dbReference>
<dbReference type="Pfam" id="PF00107">
    <property type="entry name" value="ADH_zinc_N"/>
    <property type="match status" value="1"/>
</dbReference>
<dbReference type="InterPro" id="IPR011032">
    <property type="entry name" value="GroES-like_sf"/>
</dbReference>
<dbReference type="InterPro" id="IPR047122">
    <property type="entry name" value="Trans-enoyl_RdTase-like"/>
</dbReference>
<dbReference type="SUPFAM" id="SSF51735">
    <property type="entry name" value="NAD(P)-binding Rossmann-fold domains"/>
    <property type="match status" value="1"/>
</dbReference>
<protein>
    <submittedName>
        <fullName evidence="2">Quinone reductase</fullName>
    </submittedName>
</protein>
<dbReference type="GeneID" id="37272074"/>
<evidence type="ECO:0000259" key="1">
    <source>
        <dbReference type="SMART" id="SM00829"/>
    </source>
</evidence>
<gene>
    <name evidence="2" type="ORF">FA09DRAFT_342142</name>
</gene>
<dbReference type="SUPFAM" id="SSF50129">
    <property type="entry name" value="GroES-like"/>
    <property type="match status" value="1"/>
</dbReference>
<reference evidence="2 3" key="1">
    <citation type="journal article" date="2018" name="Mol. Biol. Evol.">
        <title>Broad Genomic Sampling Reveals a Smut Pathogenic Ancestry of the Fungal Clade Ustilaginomycotina.</title>
        <authorList>
            <person name="Kijpornyongpan T."/>
            <person name="Mondo S.J."/>
            <person name="Barry K."/>
            <person name="Sandor L."/>
            <person name="Lee J."/>
            <person name="Lipzen A."/>
            <person name="Pangilinan J."/>
            <person name="LaButti K."/>
            <person name="Hainaut M."/>
            <person name="Henrissat B."/>
            <person name="Grigoriev I.V."/>
            <person name="Spatafora J.W."/>
            <person name="Aime M.C."/>
        </authorList>
    </citation>
    <scope>NUCLEOTIDE SEQUENCE [LARGE SCALE GENOMIC DNA]</scope>
    <source>
        <strain evidence="2 3">MCA 4186</strain>
    </source>
</reference>
<dbReference type="InterPro" id="IPR013149">
    <property type="entry name" value="ADH-like_C"/>
</dbReference>
<dbReference type="Pfam" id="PF08240">
    <property type="entry name" value="ADH_N"/>
    <property type="match status" value="1"/>
</dbReference>
<feature type="domain" description="Enoyl reductase (ER)" evidence="1">
    <location>
        <begin position="13"/>
        <end position="342"/>
    </location>
</feature>
<dbReference type="EMBL" id="KZ819283">
    <property type="protein sequence ID" value="PWO01340.1"/>
    <property type="molecule type" value="Genomic_DNA"/>
</dbReference>
<dbReference type="GO" id="GO:0016651">
    <property type="term" value="F:oxidoreductase activity, acting on NAD(P)H"/>
    <property type="evidence" value="ECO:0007669"/>
    <property type="project" value="InterPro"/>
</dbReference>
<dbReference type="SMART" id="SM00829">
    <property type="entry name" value="PKS_ER"/>
    <property type="match status" value="1"/>
</dbReference>
<dbReference type="OrthoDB" id="3233595at2759"/>
<dbReference type="PANTHER" id="PTHR45348:SF2">
    <property type="entry name" value="ZINC-TYPE ALCOHOL DEHYDROGENASE-LIKE PROTEIN C2E1P3.01"/>
    <property type="match status" value="1"/>
</dbReference>
<dbReference type="CDD" id="cd08249">
    <property type="entry name" value="enoyl_reductase_like"/>
    <property type="match status" value="1"/>
</dbReference>
<sequence>MSSHTAALLKHKGALAVASRPTPAPGPDEVLVAVRAVALNPIDHIQRGTLFFVPVLPAVLGCDVAGVIVACGANVSSSLGLAVGTRVCAFASSYYQEGSPDHGAFQSLVLVQKETVAPLPAGISFEHGAMVPVAALTAFTAWPILGISIATRHAPGTGPAVLIWGAASSVGTYAVQTAKLLGLTVYATASPHNHAYIKSLGARAVFDYHAADAVAQIAAAVKADGVSMSLAHAVVPGSLQPVLDVLHQTRGAQHARVAHSPPLPEDMPTPADTTVTFNLPSFDKAERNAHFHEVFHEQLKPALENGSLVPSPAAQIEGGGLSGLDAALDKLQAGVSGKKLVLAL</sequence>
<dbReference type="Proteomes" id="UP000245946">
    <property type="component" value="Unassembled WGS sequence"/>
</dbReference>
<proteinExistence type="predicted"/>
<dbReference type="PANTHER" id="PTHR45348">
    <property type="entry name" value="HYPOTHETICAL OXIDOREDUCTASE (EUROFUNG)"/>
    <property type="match status" value="1"/>
</dbReference>
<dbReference type="InterPro" id="IPR036291">
    <property type="entry name" value="NAD(P)-bd_dom_sf"/>
</dbReference>
<dbReference type="InterPro" id="IPR020843">
    <property type="entry name" value="ER"/>
</dbReference>
<dbReference type="STRING" id="58919.A0A316ZIH8"/>
<dbReference type="RefSeq" id="XP_025601618.1">
    <property type="nucleotide sequence ID" value="XM_025744530.1"/>
</dbReference>